<proteinExistence type="predicted"/>
<protein>
    <submittedName>
        <fullName evidence="1">Uncharacterized protein</fullName>
    </submittedName>
</protein>
<accession>A0A5Q4ZE14</accession>
<evidence type="ECO:0000313" key="1">
    <source>
        <dbReference type="EMBL" id="VVD33731.1"/>
    </source>
</evidence>
<sequence>MKSYISSAFPIEHAAIVRSWEFGVLRRTSRDVSADCRVTLLIEIPGEGDGLMASTGAILKREEPALA</sequence>
<dbReference type="Proteomes" id="UP000325811">
    <property type="component" value="Chromosome II"/>
</dbReference>
<reference evidence="1 2" key="1">
    <citation type="submission" date="2019-08" db="EMBL/GenBank/DDBJ databases">
        <authorList>
            <person name="Herpell B J."/>
        </authorList>
    </citation>
    <scope>NUCLEOTIDE SEQUENCE [LARGE SCALE GENOMIC DNA]</scope>
    <source>
        <strain evidence="2">Msb3</strain>
    </source>
</reference>
<dbReference type="AlphaFoldDB" id="A0A5Q4ZE14"/>
<dbReference type="EMBL" id="LR699554">
    <property type="protein sequence ID" value="VVD33731.1"/>
    <property type="molecule type" value="Genomic_DNA"/>
</dbReference>
<gene>
    <name evidence="1" type="ORF">PDMSB3_2447</name>
</gene>
<keyword evidence="2" id="KW-1185">Reference proteome</keyword>
<organism evidence="1 2">
    <name type="scientific">Paraburkholderia dioscoreae</name>
    <dbReference type="NCBI Taxonomy" id="2604047"/>
    <lineage>
        <taxon>Bacteria</taxon>
        <taxon>Pseudomonadati</taxon>
        <taxon>Pseudomonadota</taxon>
        <taxon>Betaproteobacteria</taxon>
        <taxon>Burkholderiales</taxon>
        <taxon>Burkholderiaceae</taxon>
        <taxon>Paraburkholderia</taxon>
    </lineage>
</organism>
<evidence type="ECO:0000313" key="2">
    <source>
        <dbReference type="Proteomes" id="UP000325811"/>
    </source>
</evidence>
<name>A0A5Q4ZE14_9BURK</name>
<dbReference type="KEGG" id="pdio:PDMSB3_2447.1"/>